<gene>
    <name evidence="1" type="ORF">S12H4_58294</name>
</gene>
<sequence>MAAGTRRIVTTLGGAGVVENILAGSPLEYPGIASSIEIAGACLIADLGEVTMDVLIGTDLVAEGIVVPVNDVDGVGPKVPDNLL</sequence>
<organism evidence="1">
    <name type="scientific">marine sediment metagenome</name>
    <dbReference type="NCBI Taxonomy" id="412755"/>
    <lineage>
        <taxon>unclassified sequences</taxon>
        <taxon>metagenomes</taxon>
        <taxon>ecological metagenomes</taxon>
    </lineage>
</organism>
<name>X1VIJ6_9ZZZZ</name>
<proteinExistence type="predicted"/>
<accession>X1VIJ6</accession>
<comment type="caution">
    <text evidence="1">The sequence shown here is derived from an EMBL/GenBank/DDBJ whole genome shotgun (WGS) entry which is preliminary data.</text>
</comment>
<reference evidence="1" key="1">
    <citation type="journal article" date="2014" name="Front. Microbiol.">
        <title>High frequency of phylogenetically diverse reductive dehalogenase-homologous genes in deep subseafloor sedimentary metagenomes.</title>
        <authorList>
            <person name="Kawai M."/>
            <person name="Futagami T."/>
            <person name="Toyoda A."/>
            <person name="Takaki Y."/>
            <person name="Nishi S."/>
            <person name="Hori S."/>
            <person name="Arai W."/>
            <person name="Tsubouchi T."/>
            <person name="Morono Y."/>
            <person name="Uchiyama I."/>
            <person name="Ito T."/>
            <person name="Fujiyama A."/>
            <person name="Inagaki F."/>
            <person name="Takami H."/>
        </authorList>
    </citation>
    <scope>NUCLEOTIDE SEQUENCE</scope>
    <source>
        <strain evidence="1">Expedition CK06-06</strain>
    </source>
</reference>
<feature type="non-terminal residue" evidence="1">
    <location>
        <position position="84"/>
    </location>
</feature>
<dbReference type="AlphaFoldDB" id="X1VIJ6"/>
<dbReference type="EMBL" id="BARW01037837">
    <property type="protein sequence ID" value="GAJ18487.1"/>
    <property type="molecule type" value="Genomic_DNA"/>
</dbReference>
<protein>
    <submittedName>
        <fullName evidence="1">Uncharacterized protein</fullName>
    </submittedName>
</protein>
<evidence type="ECO:0000313" key="1">
    <source>
        <dbReference type="EMBL" id="GAJ18487.1"/>
    </source>
</evidence>